<dbReference type="Pfam" id="PF01687">
    <property type="entry name" value="Flavokinase"/>
    <property type="match status" value="1"/>
</dbReference>
<dbReference type="GO" id="GO:0003919">
    <property type="term" value="F:FMN adenylyltransferase activity"/>
    <property type="evidence" value="ECO:0007669"/>
    <property type="project" value="UniProtKB-UniRule"/>
</dbReference>
<reference evidence="16 17" key="1">
    <citation type="submission" date="2019-08" db="EMBL/GenBank/DDBJ databases">
        <title>Selenomonas sp. mPRGC5 and Selenomonas sp. mPRGC8 isolated from ruminal fluid of dairy goat (Capra hircus).</title>
        <authorList>
            <person name="Poothong S."/>
            <person name="Nuengjamnong C."/>
            <person name="Tanasupawat S."/>
        </authorList>
    </citation>
    <scope>NUCLEOTIDE SEQUENCE [LARGE SCALE GENOMIC DNA]</scope>
    <source>
        <strain evidence="17">mPRGC5</strain>
    </source>
</reference>
<dbReference type="GO" id="GO:0009231">
    <property type="term" value="P:riboflavin biosynthetic process"/>
    <property type="evidence" value="ECO:0007669"/>
    <property type="project" value="InterPro"/>
</dbReference>
<dbReference type="OrthoDB" id="9803667at2"/>
<keyword evidence="8 14" id="KW-0418">Kinase</keyword>
<sequence length="309" mass="34541">MKIYSKLTALSKEYQNIVVALGMFDGVHIGHQSIIRRAVELARAIDGTAVVFTFSNHPMSVIAPIALPKQIGNNLLRQRRLAEIGVDALVSIPFTKDFAAKSPEEFLAMLKSYFAPRYVVTGPNYTFGAKGKGTQRQLLREGKDYGFTAEVCQAILRDGRPVSSTRIRALLDLGNLAEANDFLGYPFTVVDRVIHGDKRGRTLGFPTANLAIPDERVMLPNGVYACEVVYDGKHYAGLANIGTNPTFEGCNRRLEVNIQQFNQNIYDKVIEVRFLGKLREEKKFNGIDALVAQMHRDKENAQSYWRAIE</sequence>
<dbReference type="InterPro" id="IPR014729">
    <property type="entry name" value="Rossmann-like_a/b/a_fold"/>
</dbReference>
<dbReference type="GO" id="GO:0009398">
    <property type="term" value="P:FMN biosynthetic process"/>
    <property type="evidence" value="ECO:0007669"/>
    <property type="project" value="UniProtKB-UniRule"/>
</dbReference>
<evidence type="ECO:0000256" key="3">
    <source>
        <dbReference type="ARBA" id="ARBA00022630"/>
    </source>
</evidence>
<organism evidence="16 17">
    <name type="scientific">Selenomonas ruminis</name>
    <dbReference type="NCBI Taxonomy" id="2593411"/>
    <lineage>
        <taxon>Bacteria</taxon>
        <taxon>Bacillati</taxon>
        <taxon>Bacillota</taxon>
        <taxon>Negativicutes</taxon>
        <taxon>Selenomonadales</taxon>
        <taxon>Selenomonadaceae</taxon>
        <taxon>Selenomonas</taxon>
    </lineage>
</organism>
<evidence type="ECO:0000256" key="5">
    <source>
        <dbReference type="ARBA" id="ARBA00022679"/>
    </source>
</evidence>
<keyword evidence="4 14" id="KW-0288">FMN</keyword>
<dbReference type="Gene3D" id="3.40.50.620">
    <property type="entry name" value="HUPs"/>
    <property type="match status" value="1"/>
</dbReference>
<feature type="domain" description="Riboflavin kinase" evidence="15">
    <location>
        <begin position="182"/>
        <end position="306"/>
    </location>
</feature>
<comment type="pathway">
    <text evidence="2 14">Cofactor biosynthesis; FMN biosynthesis; FMN from riboflavin (ATP route): step 1/1.</text>
</comment>
<dbReference type="SUPFAM" id="SSF52374">
    <property type="entry name" value="Nucleotidylyl transferase"/>
    <property type="match status" value="1"/>
</dbReference>
<keyword evidence="9 14" id="KW-0274">FAD</keyword>
<dbReference type="EC" id="2.7.1.26" evidence="14"/>
<name>A0A5D6WAB6_9FIRM</name>
<evidence type="ECO:0000313" key="16">
    <source>
        <dbReference type="EMBL" id="TYZ24856.1"/>
    </source>
</evidence>
<gene>
    <name evidence="16" type="ORF">FZ040_02115</name>
</gene>
<proteinExistence type="inferred from homology"/>
<dbReference type="Proteomes" id="UP000323646">
    <property type="component" value="Unassembled WGS sequence"/>
</dbReference>
<evidence type="ECO:0000256" key="14">
    <source>
        <dbReference type="PIRNR" id="PIRNR004491"/>
    </source>
</evidence>
<dbReference type="NCBIfam" id="TIGR00083">
    <property type="entry name" value="ribF"/>
    <property type="match status" value="1"/>
</dbReference>
<dbReference type="FunFam" id="3.40.50.620:FF:000021">
    <property type="entry name" value="Riboflavin biosynthesis protein"/>
    <property type="match status" value="1"/>
</dbReference>
<dbReference type="SUPFAM" id="SSF82114">
    <property type="entry name" value="Riboflavin kinase-like"/>
    <property type="match status" value="1"/>
</dbReference>
<keyword evidence="17" id="KW-1185">Reference proteome</keyword>
<comment type="pathway">
    <text evidence="1 14">Cofactor biosynthesis; FAD biosynthesis; FAD from FMN: step 1/1.</text>
</comment>
<dbReference type="InterPro" id="IPR015865">
    <property type="entry name" value="Riboflavin_kinase_bac/euk"/>
</dbReference>
<dbReference type="SMART" id="SM00904">
    <property type="entry name" value="Flavokinase"/>
    <property type="match status" value="1"/>
</dbReference>
<dbReference type="EC" id="2.7.7.2" evidence="14"/>
<evidence type="ECO:0000256" key="8">
    <source>
        <dbReference type="ARBA" id="ARBA00022777"/>
    </source>
</evidence>
<keyword evidence="6 14" id="KW-0548">Nucleotidyltransferase</keyword>
<keyword evidence="7 14" id="KW-0547">Nucleotide-binding</keyword>
<dbReference type="PIRSF" id="PIRSF004491">
    <property type="entry name" value="FAD_Synth"/>
    <property type="match status" value="1"/>
</dbReference>
<protein>
    <recommendedName>
        <fullName evidence="14">Riboflavin biosynthesis protein</fullName>
    </recommendedName>
    <domain>
        <recommendedName>
            <fullName evidence="14">Riboflavin kinase</fullName>
            <ecNumber evidence="14">2.7.1.26</ecNumber>
        </recommendedName>
        <alternativeName>
            <fullName evidence="14">Flavokinase</fullName>
        </alternativeName>
    </domain>
    <domain>
        <recommendedName>
            <fullName evidence="14">FMN adenylyltransferase</fullName>
            <ecNumber evidence="14">2.7.7.2</ecNumber>
        </recommendedName>
        <alternativeName>
            <fullName evidence="14">FAD pyrophosphorylase</fullName>
        </alternativeName>
        <alternativeName>
            <fullName evidence="14">FAD synthase</fullName>
        </alternativeName>
    </domain>
</protein>
<evidence type="ECO:0000256" key="12">
    <source>
        <dbReference type="ARBA" id="ARBA00047880"/>
    </source>
</evidence>
<dbReference type="PANTHER" id="PTHR22749:SF6">
    <property type="entry name" value="RIBOFLAVIN KINASE"/>
    <property type="match status" value="1"/>
</dbReference>
<dbReference type="UniPathway" id="UPA00276">
    <property type="reaction ID" value="UER00406"/>
</dbReference>
<evidence type="ECO:0000256" key="2">
    <source>
        <dbReference type="ARBA" id="ARBA00005201"/>
    </source>
</evidence>
<evidence type="ECO:0000256" key="13">
    <source>
        <dbReference type="ARBA" id="ARBA00049494"/>
    </source>
</evidence>
<dbReference type="GO" id="GO:0005524">
    <property type="term" value="F:ATP binding"/>
    <property type="evidence" value="ECO:0007669"/>
    <property type="project" value="UniProtKB-UniRule"/>
</dbReference>
<dbReference type="InterPro" id="IPR023468">
    <property type="entry name" value="Riboflavin_kinase"/>
</dbReference>
<keyword evidence="5 14" id="KW-0808">Transferase</keyword>
<dbReference type="AlphaFoldDB" id="A0A5D6WAB6"/>
<evidence type="ECO:0000256" key="1">
    <source>
        <dbReference type="ARBA" id="ARBA00004726"/>
    </source>
</evidence>
<keyword evidence="3 14" id="KW-0285">Flavoprotein</keyword>
<dbReference type="Gene3D" id="2.40.30.30">
    <property type="entry name" value="Riboflavin kinase-like"/>
    <property type="match status" value="1"/>
</dbReference>
<dbReference type="CDD" id="cd02064">
    <property type="entry name" value="FAD_synthetase_N"/>
    <property type="match status" value="1"/>
</dbReference>
<evidence type="ECO:0000313" key="17">
    <source>
        <dbReference type="Proteomes" id="UP000323646"/>
    </source>
</evidence>
<comment type="catalytic activity">
    <reaction evidence="13 14">
        <text>FMN + ATP + H(+) = FAD + diphosphate</text>
        <dbReference type="Rhea" id="RHEA:17237"/>
        <dbReference type="ChEBI" id="CHEBI:15378"/>
        <dbReference type="ChEBI" id="CHEBI:30616"/>
        <dbReference type="ChEBI" id="CHEBI:33019"/>
        <dbReference type="ChEBI" id="CHEBI:57692"/>
        <dbReference type="ChEBI" id="CHEBI:58210"/>
        <dbReference type="EC" id="2.7.7.2"/>
    </reaction>
</comment>
<dbReference type="InterPro" id="IPR002606">
    <property type="entry name" value="Riboflavin_kinase_bac"/>
</dbReference>
<dbReference type="InterPro" id="IPR023465">
    <property type="entry name" value="Riboflavin_kinase_dom_sf"/>
</dbReference>
<dbReference type="PANTHER" id="PTHR22749">
    <property type="entry name" value="RIBOFLAVIN KINASE/FMN ADENYLYLTRANSFERASE"/>
    <property type="match status" value="1"/>
</dbReference>
<dbReference type="NCBIfam" id="NF004162">
    <property type="entry name" value="PRK05627.1-5"/>
    <property type="match status" value="1"/>
</dbReference>
<dbReference type="InterPro" id="IPR015864">
    <property type="entry name" value="FAD_synthase"/>
</dbReference>
<evidence type="ECO:0000256" key="7">
    <source>
        <dbReference type="ARBA" id="ARBA00022741"/>
    </source>
</evidence>
<keyword evidence="11" id="KW-0511">Multifunctional enzyme</keyword>
<keyword evidence="10 14" id="KW-0067">ATP-binding</keyword>
<dbReference type="RefSeq" id="WP_149170479.1">
    <property type="nucleotide sequence ID" value="NZ_VTOY01000001.1"/>
</dbReference>
<comment type="similarity">
    <text evidence="14">Belongs to the ribF family.</text>
</comment>
<dbReference type="Pfam" id="PF06574">
    <property type="entry name" value="FAD_syn"/>
    <property type="match status" value="1"/>
</dbReference>
<comment type="catalytic activity">
    <reaction evidence="12 14">
        <text>riboflavin + ATP = FMN + ADP + H(+)</text>
        <dbReference type="Rhea" id="RHEA:14357"/>
        <dbReference type="ChEBI" id="CHEBI:15378"/>
        <dbReference type="ChEBI" id="CHEBI:30616"/>
        <dbReference type="ChEBI" id="CHEBI:57986"/>
        <dbReference type="ChEBI" id="CHEBI:58210"/>
        <dbReference type="ChEBI" id="CHEBI:456216"/>
        <dbReference type="EC" id="2.7.1.26"/>
    </reaction>
</comment>
<evidence type="ECO:0000259" key="15">
    <source>
        <dbReference type="SMART" id="SM00904"/>
    </source>
</evidence>
<dbReference type="NCBIfam" id="NF004160">
    <property type="entry name" value="PRK05627.1-3"/>
    <property type="match status" value="1"/>
</dbReference>
<comment type="caution">
    <text evidence="16">The sequence shown here is derived from an EMBL/GenBank/DDBJ whole genome shotgun (WGS) entry which is preliminary data.</text>
</comment>
<dbReference type="GO" id="GO:0008531">
    <property type="term" value="F:riboflavin kinase activity"/>
    <property type="evidence" value="ECO:0007669"/>
    <property type="project" value="UniProtKB-UniRule"/>
</dbReference>
<evidence type="ECO:0000256" key="11">
    <source>
        <dbReference type="ARBA" id="ARBA00023268"/>
    </source>
</evidence>
<evidence type="ECO:0000256" key="9">
    <source>
        <dbReference type="ARBA" id="ARBA00022827"/>
    </source>
</evidence>
<evidence type="ECO:0000256" key="4">
    <source>
        <dbReference type="ARBA" id="ARBA00022643"/>
    </source>
</evidence>
<accession>A0A5D6WAB6</accession>
<dbReference type="GO" id="GO:0006747">
    <property type="term" value="P:FAD biosynthetic process"/>
    <property type="evidence" value="ECO:0007669"/>
    <property type="project" value="UniProtKB-UniRule"/>
</dbReference>
<evidence type="ECO:0000256" key="6">
    <source>
        <dbReference type="ARBA" id="ARBA00022695"/>
    </source>
</evidence>
<dbReference type="EMBL" id="VTOY01000001">
    <property type="protein sequence ID" value="TYZ24856.1"/>
    <property type="molecule type" value="Genomic_DNA"/>
</dbReference>
<dbReference type="UniPathway" id="UPA00277">
    <property type="reaction ID" value="UER00407"/>
</dbReference>
<evidence type="ECO:0000256" key="10">
    <source>
        <dbReference type="ARBA" id="ARBA00022840"/>
    </source>
</evidence>